<gene>
    <name evidence="10 13" type="primary">murG</name>
    <name evidence="13" type="ORF">D3874_05575</name>
</gene>
<proteinExistence type="inferred from homology"/>
<comment type="caution">
    <text evidence="10">Lacks conserved residue(s) required for the propagation of feature annotation.</text>
</comment>
<evidence type="ECO:0000256" key="7">
    <source>
        <dbReference type="ARBA" id="ARBA00023136"/>
    </source>
</evidence>
<feature type="domain" description="Glycosyl transferase family 28 C-terminal" evidence="12">
    <location>
        <begin position="189"/>
        <end position="353"/>
    </location>
</feature>
<keyword evidence="9 10" id="KW-0961">Cell wall biogenesis/degradation</keyword>
<dbReference type="OrthoDB" id="9808936at2"/>
<dbReference type="NCBIfam" id="TIGR01133">
    <property type="entry name" value="murG"/>
    <property type="match status" value="1"/>
</dbReference>
<comment type="similarity">
    <text evidence="10">Belongs to the glycosyltransferase 28 family. MurG subfamily.</text>
</comment>
<dbReference type="GO" id="GO:0051301">
    <property type="term" value="P:cell division"/>
    <property type="evidence" value="ECO:0007669"/>
    <property type="project" value="UniProtKB-KW"/>
</dbReference>
<feature type="binding site" evidence="10">
    <location>
        <position position="124"/>
    </location>
    <ligand>
        <name>UDP-N-acetyl-alpha-D-glucosamine</name>
        <dbReference type="ChEBI" id="CHEBI:57705"/>
    </ligand>
</feature>
<dbReference type="GO" id="GO:0005975">
    <property type="term" value="P:carbohydrate metabolic process"/>
    <property type="evidence" value="ECO:0007669"/>
    <property type="project" value="InterPro"/>
</dbReference>
<dbReference type="GO" id="GO:0050511">
    <property type="term" value="F:undecaprenyldiphospho-muramoylpentapeptide beta-N-acetylglucosaminyltransferase activity"/>
    <property type="evidence" value="ECO:0007669"/>
    <property type="project" value="UniProtKB-UniRule"/>
</dbReference>
<dbReference type="RefSeq" id="WP_119777201.1">
    <property type="nucleotide sequence ID" value="NZ_QYUK01000011.1"/>
</dbReference>
<evidence type="ECO:0000256" key="10">
    <source>
        <dbReference type="HAMAP-Rule" id="MF_00033"/>
    </source>
</evidence>
<keyword evidence="8 10" id="KW-0131">Cell cycle</keyword>
<comment type="subcellular location">
    <subcellularLocation>
        <location evidence="10">Cell membrane</location>
        <topology evidence="10">Peripheral membrane protein</topology>
        <orientation evidence="10">Cytoplasmic side</orientation>
    </subcellularLocation>
</comment>
<dbReference type="EC" id="2.4.1.227" evidence="10"/>
<dbReference type="GO" id="GO:0008360">
    <property type="term" value="P:regulation of cell shape"/>
    <property type="evidence" value="ECO:0007669"/>
    <property type="project" value="UniProtKB-KW"/>
</dbReference>
<keyword evidence="4 10" id="KW-0808">Transferase</keyword>
<keyword evidence="1 10" id="KW-1003">Cell membrane</keyword>
<dbReference type="Pfam" id="PF03033">
    <property type="entry name" value="Glyco_transf_28"/>
    <property type="match status" value="1"/>
</dbReference>
<dbReference type="UniPathway" id="UPA00219"/>
<keyword evidence="2 10" id="KW-0132">Cell division</keyword>
<feature type="binding site" evidence="10">
    <location>
        <position position="195"/>
    </location>
    <ligand>
        <name>UDP-N-acetyl-alpha-D-glucosamine</name>
        <dbReference type="ChEBI" id="CHEBI:57705"/>
    </ligand>
</feature>
<dbReference type="InterPro" id="IPR006009">
    <property type="entry name" value="GlcNAc_MurG"/>
</dbReference>
<dbReference type="PANTHER" id="PTHR21015">
    <property type="entry name" value="UDP-N-ACETYLGLUCOSAMINE--N-ACETYLMURAMYL-(PENTAPEPTIDE) PYROPHOSPHORYL-UNDECAPRENOL N-ACETYLGLUCOSAMINE TRANSFERASE 1"/>
    <property type="match status" value="1"/>
</dbReference>
<feature type="binding site" evidence="10">
    <location>
        <position position="167"/>
    </location>
    <ligand>
        <name>UDP-N-acetyl-alpha-D-glucosamine</name>
        <dbReference type="ChEBI" id="CHEBI:57705"/>
    </ligand>
</feature>
<protein>
    <recommendedName>
        <fullName evidence="10">UDP-N-acetylglucosamine--N-acetylmuramyl-(pentapeptide) pyrophosphoryl-undecaprenol N-acetylglucosamine transferase</fullName>
        <ecNumber evidence="10">2.4.1.227</ecNumber>
    </recommendedName>
    <alternativeName>
        <fullName evidence="10">Undecaprenyl-PP-MurNAc-pentapeptide-UDPGlcNAc GlcNAc transferase</fullName>
    </alternativeName>
</protein>
<dbReference type="CDD" id="cd03785">
    <property type="entry name" value="GT28_MurG"/>
    <property type="match status" value="1"/>
</dbReference>
<keyword evidence="7 10" id="KW-0472">Membrane</keyword>
<keyword evidence="6 10" id="KW-0573">Peptidoglycan synthesis</keyword>
<evidence type="ECO:0000313" key="13">
    <source>
        <dbReference type="EMBL" id="RJF86556.1"/>
    </source>
</evidence>
<evidence type="ECO:0000256" key="6">
    <source>
        <dbReference type="ARBA" id="ARBA00022984"/>
    </source>
</evidence>
<dbReference type="Proteomes" id="UP000284605">
    <property type="component" value="Unassembled WGS sequence"/>
</dbReference>
<evidence type="ECO:0000259" key="11">
    <source>
        <dbReference type="Pfam" id="PF03033"/>
    </source>
</evidence>
<keyword evidence="5 10" id="KW-0133">Cell shape</keyword>
<dbReference type="Pfam" id="PF04101">
    <property type="entry name" value="Glyco_tran_28_C"/>
    <property type="match status" value="1"/>
</dbReference>
<feature type="binding site" evidence="10">
    <location>
        <begin position="13"/>
        <end position="15"/>
    </location>
    <ligand>
        <name>UDP-N-acetyl-alpha-D-glucosamine</name>
        <dbReference type="ChEBI" id="CHEBI:57705"/>
    </ligand>
</feature>
<dbReference type="GO" id="GO:0005886">
    <property type="term" value="C:plasma membrane"/>
    <property type="evidence" value="ECO:0007669"/>
    <property type="project" value="UniProtKB-SubCell"/>
</dbReference>
<dbReference type="InterPro" id="IPR004276">
    <property type="entry name" value="GlycoTrans_28_N"/>
</dbReference>
<evidence type="ECO:0000256" key="5">
    <source>
        <dbReference type="ARBA" id="ARBA00022960"/>
    </source>
</evidence>
<evidence type="ECO:0000259" key="12">
    <source>
        <dbReference type="Pfam" id="PF04101"/>
    </source>
</evidence>
<dbReference type="InterPro" id="IPR007235">
    <property type="entry name" value="Glyco_trans_28_C"/>
</dbReference>
<comment type="pathway">
    <text evidence="10">Cell wall biogenesis; peptidoglycan biosynthesis.</text>
</comment>
<dbReference type="GO" id="GO:0051991">
    <property type="term" value="F:UDP-N-acetyl-D-glucosamine:N-acetylmuramoyl-L-alanyl-D-glutamyl-meso-2,6-diaminopimelyl-D-alanyl-D-alanine-diphosphoundecaprenol 4-beta-N-acetylglucosaminlytransferase activity"/>
    <property type="evidence" value="ECO:0007669"/>
    <property type="project" value="RHEA"/>
</dbReference>
<dbReference type="GO" id="GO:0071555">
    <property type="term" value="P:cell wall organization"/>
    <property type="evidence" value="ECO:0007669"/>
    <property type="project" value="UniProtKB-KW"/>
</dbReference>
<dbReference type="PANTHER" id="PTHR21015:SF22">
    <property type="entry name" value="GLYCOSYLTRANSFERASE"/>
    <property type="match status" value="1"/>
</dbReference>
<keyword evidence="3 10" id="KW-0328">Glycosyltransferase</keyword>
<reference evidence="13 14" key="1">
    <citation type="submission" date="2018-09" db="EMBL/GenBank/DDBJ databases">
        <authorList>
            <person name="Zhu H."/>
        </authorList>
    </citation>
    <scope>NUCLEOTIDE SEQUENCE [LARGE SCALE GENOMIC DNA]</scope>
    <source>
        <strain evidence="13 14">K1W22B-8</strain>
    </source>
</reference>
<comment type="caution">
    <text evidence="13">The sequence shown here is derived from an EMBL/GenBank/DDBJ whole genome shotgun (WGS) entry which is preliminary data.</text>
</comment>
<evidence type="ECO:0000256" key="2">
    <source>
        <dbReference type="ARBA" id="ARBA00022618"/>
    </source>
</evidence>
<dbReference type="EMBL" id="QYUK01000011">
    <property type="protein sequence ID" value="RJF86556.1"/>
    <property type="molecule type" value="Genomic_DNA"/>
</dbReference>
<evidence type="ECO:0000256" key="8">
    <source>
        <dbReference type="ARBA" id="ARBA00023306"/>
    </source>
</evidence>
<dbReference type="GO" id="GO:0009252">
    <property type="term" value="P:peptidoglycan biosynthetic process"/>
    <property type="evidence" value="ECO:0007669"/>
    <property type="project" value="UniProtKB-UniRule"/>
</dbReference>
<feature type="domain" description="Glycosyltransferase family 28 N-terminal" evidence="11">
    <location>
        <begin position="6"/>
        <end position="137"/>
    </location>
</feature>
<comment type="catalytic activity">
    <reaction evidence="10">
        <text>di-trans,octa-cis-undecaprenyl diphospho-N-acetyl-alpha-D-muramoyl-L-alanyl-D-glutamyl-meso-2,6-diaminopimeloyl-D-alanyl-D-alanine + UDP-N-acetyl-alpha-D-glucosamine = di-trans,octa-cis-undecaprenyl diphospho-[N-acetyl-alpha-D-glucosaminyl-(1-&gt;4)]-N-acetyl-alpha-D-muramoyl-L-alanyl-D-glutamyl-meso-2,6-diaminopimeloyl-D-alanyl-D-alanine + UDP + H(+)</text>
        <dbReference type="Rhea" id="RHEA:31227"/>
        <dbReference type="ChEBI" id="CHEBI:15378"/>
        <dbReference type="ChEBI" id="CHEBI:57705"/>
        <dbReference type="ChEBI" id="CHEBI:58223"/>
        <dbReference type="ChEBI" id="CHEBI:61387"/>
        <dbReference type="ChEBI" id="CHEBI:61388"/>
        <dbReference type="EC" id="2.4.1.227"/>
    </reaction>
</comment>
<sequence length="379" mass="39118">MSAGVIVLAAGGTGGHIMPAQALAAELKRRGRAVAVMTDARGERFRAGFGDVPFVVLPAGTFAGRGPLAKMKAALDIVRGTLKARRLLKSWGAAAVVGFGGYPSLPPMIAAITRGVPTCLHEQNAVMGRVNRLIAPRLGALAISFAVTRGLGPRDQGRAVFTGNPVRPEIVAVTAIPYAPPAENGIVRLLVLGGSLGAKVMSEVVPAALSLLPPALKSRLQVTQQTREDETAAVTQLYAREGIAAELAPFFADVPERLSWAHLVIARAGASTVAELAAAGRPSILVPLPIAADDHQTVNAAALVDAGAAWAVPQPEFTPAELAKRLQKLVMVPSRLADAALAARGVARVDAAARLADLVEGLPQGNGHKTNDNSERAAA</sequence>
<feature type="binding site" evidence="10">
    <location>
        <position position="296"/>
    </location>
    <ligand>
        <name>UDP-N-acetyl-alpha-D-glucosamine</name>
        <dbReference type="ChEBI" id="CHEBI:57705"/>
    </ligand>
</feature>
<evidence type="ECO:0000313" key="14">
    <source>
        <dbReference type="Proteomes" id="UP000284605"/>
    </source>
</evidence>
<dbReference type="HAMAP" id="MF_00033">
    <property type="entry name" value="MurG"/>
    <property type="match status" value="1"/>
</dbReference>
<evidence type="ECO:0000256" key="3">
    <source>
        <dbReference type="ARBA" id="ARBA00022676"/>
    </source>
</evidence>
<organism evidence="13 14">
    <name type="scientific">Oleomonas cavernae</name>
    <dbReference type="NCBI Taxonomy" id="2320859"/>
    <lineage>
        <taxon>Bacteria</taxon>
        <taxon>Pseudomonadati</taxon>
        <taxon>Pseudomonadota</taxon>
        <taxon>Alphaproteobacteria</taxon>
        <taxon>Acetobacterales</taxon>
        <taxon>Acetobacteraceae</taxon>
        <taxon>Oleomonas</taxon>
    </lineage>
</organism>
<dbReference type="SUPFAM" id="SSF53756">
    <property type="entry name" value="UDP-Glycosyltransferase/glycogen phosphorylase"/>
    <property type="match status" value="1"/>
</dbReference>
<dbReference type="AlphaFoldDB" id="A0A418W9A6"/>
<accession>A0A418W9A6</accession>
<name>A0A418W9A6_9PROT</name>
<evidence type="ECO:0000256" key="9">
    <source>
        <dbReference type="ARBA" id="ARBA00023316"/>
    </source>
</evidence>
<evidence type="ECO:0000256" key="4">
    <source>
        <dbReference type="ARBA" id="ARBA00022679"/>
    </source>
</evidence>
<evidence type="ECO:0000256" key="1">
    <source>
        <dbReference type="ARBA" id="ARBA00022475"/>
    </source>
</evidence>
<keyword evidence="14" id="KW-1185">Reference proteome</keyword>
<comment type="function">
    <text evidence="10">Cell wall formation. Catalyzes the transfer of a GlcNAc subunit on undecaprenyl-pyrophosphoryl-MurNAc-pentapeptide (lipid intermediate I) to form undecaprenyl-pyrophosphoryl-MurNAc-(pentapeptide)GlcNAc (lipid intermediate II).</text>
</comment>
<dbReference type="Gene3D" id="3.40.50.2000">
    <property type="entry name" value="Glycogen Phosphorylase B"/>
    <property type="match status" value="2"/>
</dbReference>